<accession>A0A495RLG4</accession>
<organism evidence="2 3">
    <name type="scientific">Orbus hercynius</name>
    <dbReference type="NCBI Taxonomy" id="593135"/>
    <lineage>
        <taxon>Bacteria</taxon>
        <taxon>Pseudomonadati</taxon>
        <taxon>Pseudomonadota</taxon>
        <taxon>Gammaproteobacteria</taxon>
        <taxon>Orbales</taxon>
        <taxon>Orbaceae</taxon>
        <taxon>Orbus</taxon>
    </lineage>
</organism>
<keyword evidence="1" id="KW-1133">Transmembrane helix</keyword>
<comment type="caution">
    <text evidence="2">The sequence shown here is derived from an EMBL/GenBank/DDBJ whole genome shotgun (WGS) entry which is preliminary data.</text>
</comment>
<evidence type="ECO:0000313" key="3">
    <source>
        <dbReference type="Proteomes" id="UP000278542"/>
    </source>
</evidence>
<keyword evidence="1" id="KW-0472">Membrane</keyword>
<dbReference type="EMBL" id="RBWY01000001">
    <property type="protein sequence ID" value="RKS87648.1"/>
    <property type="molecule type" value="Genomic_DNA"/>
</dbReference>
<protein>
    <submittedName>
        <fullName evidence="2">Uncharacterized protein</fullName>
    </submittedName>
</protein>
<dbReference type="RefSeq" id="WP_121144529.1">
    <property type="nucleotide sequence ID" value="NZ_RBWY01000001.1"/>
</dbReference>
<dbReference type="AlphaFoldDB" id="A0A495RLG4"/>
<keyword evidence="3" id="KW-1185">Reference proteome</keyword>
<reference evidence="2 3" key="1">
    <citation type="submission" date="2018-10" db="EMBL/GenBank/DDBJ databases">
        <title>Genomic Encyclopedia of Type Strains, Phase IV (KMG-IV): sequencing the most valuable type-strain genomes for metagenomic binning, comparative biology and taxonomic classification.</title>
        <authorList>
            <person name="Goeker M."/>
        </authorList>
    </citation>
    <scope>NUCLEOTIDE SEQUENCE [LARGE SCALE GENOMIC DNA]</scope>
    <source>
        <strain evidence="2 3">DSM 22228</strain>
    </source>
</reference>
<feature type="transmembrane region" description="Helical" evidence="1">
    <location>
        <begin position="12"/>
        <end position="33"/>
    </location>
</feature>
<proteinExistence type="predicted"/>
<feature type="transmembrane region" description="Helical" evidence="1">
    <location>
        <begin position="45"/>
        <end position="62"/>
    </location>
</feature>
<evidence type="ECO:0000256" key="1">
    <source>
        <dbReference type="SAM" id="Phobius"/>
    </source>
</evidence>
<gene>
    <name evidence="2" type="ORF">DES39_0889</name>
</gene>
<name>A0A495RLG4_9GAMM</name>
<keyword evidence="1" id="KW-0812">Transmembrane</keyword>
<sequence length="93" mass="10679">MRVEITLSKTKLLLRLLLSVCFVAISLCLLLYADQMFVNRSIKAILVKASGLTFGLFSVLLVKRFFGKSQRLVIDHLGIMLEYFGLVEWQEIR</sequence>
<dbReference type="Proteomes" id="UP000278542">
    <property type="component" value="Unassembled WGS sequence"/>
</dbReference>
<evidence type="ECO:0000313" key="2">
    <source>
        <dbReference type="EMBL" id="RKS87648.1"/>
    </source>
</evidence>